<evidence type="ECO:0000256" key="6">
    <source>
        <dbReference type="ARBA" id="ARBA00022967"/>
    </source>
</evidence>
<gene>
    <name evidence="9" type="ORF">ACFSFW_23375</name>
</gene>
<comment type="similarity">
    <text evidence="1">Belongs to the ABC transporter superfamily.</text>
</comment>
<evidence type="ECO:0000256" key="3">
    <source>
        <dbReference type="ARBA" id="ARBA00022475"/>
    </source>
</evidence>
<dbReference type="Pfam" id="PF00005">
    <property type="entry name" value="ABC_tran"/>
    <property type="match status" value="1"/>
</dbReference>
<dbReference type="InterPro" id="IPR050095">
    <property type="entry name" value="ECF_ABC_transporter_ATP-bd"/>
</dbReference>
<dbReference type="PANTHER" id="PTHR43553">
    <property type="entry name" value="HEAVY METAL TRANSPORTER"/>
    <property type="match status" value="1"/>
</dbReference>
<dbReference type="InterPro" id="IPR003439">
    <property type="entry name" value="ABC_transporter-like_ATP-bd"/>
</dbReference>
<dbReference type="SUPFAM" id="SSF52540">
    <property type="entry name" value="P-loop containing nucleoside triphosphate hydrolases"/>
    <property type="match status" value="1"/>
</dbReference>
<keyword evidence="2" id="KW-0813">Transport</keyword>
<organism evidence="9 10">
    <name type="scientific">Fredinandcohnia salidurans</name>
    <dbReference type="NCBI Taxonomy" id="2595041"/>
    <lineage>
        <taxon>Bacteria</taxon>
        <taxon>Bacillati</taxon>
        <taxon>Bacillota</taxon>
        <taxon>Bacilli</taxon>
        <taxon>Bacillales</taxon>
        <taxon>Bacillaceae</taxon>
        <taxon>Fredinandcohnia</taxon>
    </lineage>
</organism>
<evidence type="ECO:0000256" key="2">
    <source>
        <dbReference type="ARBA" id="ARBA00022448"/>
    </source>
</evidence>
<protein>
    <submittedName>
        <fullName evidence="9">Energy-coupling factor ABC transporter ATP-binding protein</fullName>
    </submittedName>
</protein>
<dbReference type="InterPro" id="IPR015856">
    <property type="entry name" value="ABC_transpr_CbiO/EcfA_su"/>
</dbReference>
<keyword evidence="6" id="KW-1278">Translocase</keyword>
<dbReference type="InterPro" id="IPR003593">
    <property type="entry name" value="AAA+_ATPase"/>
</dbReference>
<evidence type="ECO:0000256" key="1">
    <source>
        <dbReference type="ARBA" id="ARBA00005417"/>
    </source>
</evidence>
<accession>A0ABW4MUG9</accession>
<evidence type="ECO:0000256" key="7">
    <source>
        <dbReference type="ARBA" id="ARBA00023136"/>
    </source>
</evidence>
<evidence type="ECO:0000259" key="8">
    <source>
        <dbReference type="PROSITE" id="PS50893"/>
    </source>
</evidence>
<sequence>MSYLSLNDVSYSYPDGFRAIENITMEFELGESVAIIGQNGAGKTTTVKLMNGLLRPFEGNVVIDGWNTKDYSTAQLSRKVGYVYQNPDDQIFHSRVYNEIEFGPKKIGLSKERIKENILSAAKLTGIDQFLENHPFDLPYSLRKFISIASVIAMEPNVIILDEPTAGQDGNSMKRLSHIIKTLTKQGKTVITITHDMEFVANNFNRVIVMANKRKIADSNKRDVFWNLDVLEKGRVKQPYISQLSRKLEISDKNIFTEELIHSLKQDSRKKVNTI</sequence>
<dbReference type="CDD" id="cd03225">
    <property type="entry name" value="ABC_cobalt_CbiO_domain1"/>
    <property type="match status" value="1"/>
</dbReference>
<comment type="caution">
    <text evidence="9">The sequence shown here is derived from an EMBL/GenBank/DDBJ whole genome shotgun (WGS) entry which is preliminary data.</text>
</comment>
<keyword evidence="7" id="KW-0472">Membrane</keyword>
<evidence type="ECO:0000313" key="10">
    <source>
        <dbReference type="Proteomes" id="UP001597227"/>
    </source>
</evidence>
<dbReference type="InterPro" id="IPR027417">
    <property type="entry name" value="P-loop_NTPase"/>
</dbReference>
<dbReference type="Gene3D" id="3.40.50.300">
    <property type="entry name" value="P-loop containing nucleotide triphosphate hydrolases"/>
    <property type="match status" value="1"/>
</dbReference>
<keyword evidence="4" id="KW-0547">Nucleotide-binding</keyword>
<evidence type="ECO:0000313" key="9">
    <source>
        <dbReference type="EMBL" id="MFD1781592.1"/>
    </source>
</evidence>
<evidence type="ECO:0000256" key="5">
    <source>
        <dbReference type="ARBA" id="ARBA00022840"/>
    </source>
</evidence>
<reference evidence="10" key="1">
    <citation type="journal article" date="2019" name="Int. J. Syst. Evol. Microbiol.">
        <title>The Global Catalogue of Microorganisms (GCM) 10K type strain sequencing project: providing services to taxonomists for standard genome sequencing and annotation.</title>
        <authorList>
            <consortium name="The Broad Institute Genomics Platform"/>
            <consortium name="The Broad Institute Genome Sequencing Center for Infectious Disease"/>
            <person name="Wu L."/>
            <person name="Ma J."/>
        </authorList>
    </citation>
    <scope>NUCLEOTIDE SEQUENCE [LARGE SCALE GENOMIC DNA]</scope>
    <source>
        <strain evidence="10">CCUG 15531</strain>
    </source>
</reference>
<dbReference type="PANTHER" id="PTHR43553:SF24">
    <property type="entry name" value="ENERGY-COUPLING FACTOR TRANSPORTER ATP-BINDING PROTEIN ECFA1"/>
    <property type="match status" value="1"/>
</dbReference>
<keyword evidence="10" id="KW-1185">Reference proteome</keyword>
<dbReference type="RefSeq" id="WP_388041999.1">
    <property type="nucleotide sequence ID" value="NZ_JBHUEK010000034.1"/>
</dbReference>
<name>A0ABW4MUG9_9BACI</name>
<keyword evidence="3" id="KW-1003">Cell membrane</keyword>
<evidence type="ECO:0000256" key="4">
    <source>
        <dbReference type="ARBA" id="ARBA00022741"/>
    </source>
</evidence>
<dbReference type="GO" id="GO:0005524">
    <property type="term" value="F:ATP binding"/>
    <property type="evidence" value="ECO:0007669"/>
    <property type="project" value="UniProtKB-KW"/>
</dbReference>
<dbReference type="PROSITE" id="PS50893">
    <property type="entry name" value="ABC_TRANSPORTER_2"/>
    <property type="match status" value="1"/>
</dbReference>
<keyword evidence="5 9" id="KW-0067">ATP-binding</keyword>
<dbReference type="EMBL" id="JBHUEK010000034">
    <property type="protein sequence ID" value="MFD1781592.1"/>
    <property type="molecule type" value="Genomic_DNA"/>
</dbReference>
<feature type="domain" description="ABC transporter" evidence="8">
    <location>
        <begin position="4"/>
        <end position="237"/>
    </location>
</feature>
<dbReference type="Proteomes" id="UP001597227">
    <property type="component" value="Unassembled WGS sequence"/>
</dbReference>
<dbReference type="SMART" id="SM00382">
    <property type="entry name" value="AAA"/>
    <property type="match status" value="1"/>
</dbReference>
<proteinExistence type="inferred from homology"/>